<dbReference type="InterPro" id="IPR006108">
    <property type="entry name" value="3HC_DH_C"/>
</dbReference>
<evidence type="ECO:0000256" key="2">
    <source>
        <dbReference type="ARBA" id="ARBA00009463"/>
    </source>
</evidence>
<sequence>MNIPSNVGILGVGVIGQSWARLFAEAGSRVVVFDPRPDIAEVAEKFAAQTGHQLEIAADLAELAQGAELIQENGPERVDWKQETFAELGEITGDGVILASSSSAIPASVIAKNVDDAVAARIIIGHPFNPPHEIPLVEVVGGERTSAQTVARAMEIYAAYGKTPIQLKKEIPGFAGNRLQWAIIREMIYLVQEGVIDAPDLDTLIEASLGIRWASVGPFKAFHLGGGDGGLQHIMDHILSTFEESVILGKPDMSPEATKVLCDQVNAAYGLPARPEIAAHRDRVQEGIIELQRGE</sequence>
<dbReference type="InterPro" id="IPR036291">
    <property type="entry name" value="NAD(P)-bd_dom_sf"/>
</dbReference>
<proteinExistence type="inferred from homology"/>
<dbReference type="EMBL" id="AGWL01000002">
    <property type="protein sequence ID" value="EKU95703.1"/>
    <property type="molecule type" value="Genomic_DNA"/>
</dbReference>
<dbReference type="eggNOG" id="COG1250">
    <property type="taxonomic scope" value="Bacteria"/>
</dbReference>
<dbReference type="InterPro" id="IPR008927">
    <property type="entry name" value="6-PGluconate_DH-like_C_sf"/>
</dbReference>
<evidence type="ECO:0000259" key="4">
    <source>
        <dbReference type="Pfam" id="PF00725"/>
    </source>
</evidence>
<evidence type="ECO:0008006" key="8">
    <source>
        <dbReference type="Google" id="ProtNLM"/>
    </source>
</evidence>
<dbReference type="InterPro" id="IPR006180">
    <property type="entry name" value="3-OHacyl-CoA_DH_CS"/>
</dbReference>
<comment type="pathway">
    <text evidence="1">Lipid metabolism; butanoate metabolism.</text>
</comment>
<evidence type="ECO:0000313" key="7">
    <source>
        <dbReference type="Proteomes" id="UP000009888"/>
    </source>
</evidence>
<organism evidence="6 7">
    <name type="scientific">Actinobaculum massiliense ACS-171-V-Col2</name>
    <dbReference type="NCBI Taxonomy" id="883066"/>
    <lineage>
        <taxon>Bacteria</taxon>
        <taxon>Bacillati</taxon>
        <taxon>Actinomycetota</taxon>
        <taxon>Actinomycetes</taxon>
        <taxon>Actinomycetales</taxon>
        <taxon>Actinomycetaceae</taxon>
        <taxon>Actinobaculum</taxon>
    </lineage>
</organism>
<dbReference type="PATRIC" id="fig|883066.3.peg.511"/>
<keyword evidence="7" id="KW-1185">Reference proteome</keyword>
<comment type="caution">
    <text evidence="6">The sequence shown here is derived from an EMBL/GenBank/DDBJ whole genome shotgun (WGS) entry which is preliminary data.</text>
</comment>
<dbReference type="RefSeq" id="WP_007000707.1">
    <property type="nucleotide sequence ID" value="NZ_JH992955.1"/>
</dbReference>
<dbReference type="AlphaFoldDB" id="K9EG96"/>
<dbReference type="InterPro" id="IPR006176">
    <property type="entry name" value="3-OHacyl-CoA_DH_NAD-bd"/>
</dbReference>
<reference evidence="6 7" key="1">
    <citation type="submission" date="2012-09" db="EMBL/GenBank/DDBJ databases">
        <title>The Genome Sequence of Actinobaculum massiliae ACS-171-V-COL2.</title>
        <authorList>
            <consortium name="The Broad Institute Genome Sequencing Platform"/>
            <person name="Earl A."/>
            <person name="Ward D."/>
            <person name="Feldgarden M."/>
            <person name="Gevers D."/>
            <person name="Saerens B."/>
            <person name="Vaneechoutte M."/>
            <person name="Walker B."/>
            <person name="Young S.K."/>
            <person name="Zeng Q."/>
            <person name="Gargeya S."/>
            <person name="Fitzgerald M."/>
            <person name="Haas B."/>
            <person name="Abouelleil A."/>
            <person name="Alvarado L."/>
            <person name="Arachchi H.M."/>
            <person name="Berlin A."/>
            <person name="Chapman S.B."/>
            <person name="Goldberg J."/>
            <person name="Griggs A."/>
            <person name="Gujja S."/>
            <person name="Hansen M."/>
            <person name="Howarth C."/>
            <person name="Imamovic A."/>
            <person name="Larimer J."/>
            <person name="McCowen C."/>
            <person name="Montmayeur A."/>
            <person name="Murphy C."/>
            <person name="Neiman D."/>
            <person name="Pearson M."/>
            <person name="Priest M."/>
            <person name="Roberts A."/>
            <person name="Saif S."/>
            <person name="Shea T."/>
            <person name="Sisk P."/>
            <person name="Sykes S."/>
            <person name="Wortman J."/>
            <person name="Nusbaum C."/>
            <person name="Birren B."/>
        </authorList>
    </citation>
    <scope>NUCLEOTIDE SEQUENCE [LARGE SCALE GENOMIC DNA]</scope>
    <source>
        <strain evidence="7">ACS-171-V-Col2</strain>
    </source>
</reference>
<protein>
    <recommendedName>
        <fullName evidence="8">3-hydroxyacyl-CoA dehydrogenase</fullName>
    </recommendedName>
</protein>
<dbReference type="Gene3D" id="1.10.1040.10">
    <property type="entry name" value="N-(1-d-carboxylethyl)-l-norvaline Dehydrogenase, domain 2"/>
    <property type="match status" value="1"/>
</dbReference>
<dbReference type="Pfam" id="PF00725">
    <property type="entry name" value="3HCDH"/>
    <property type="match status" value="1"/>
</dbReference>
<evidence type="ECO:0000256" key="3">
    <source>
        <dbReference type="ARBA" id="ARBA00023002"/>
    </source>
</evidence>
<dbReference type="SUPFAM" id="SSF51735">
    <property type="entry name" value="NAD(P)-binding Rossmann-fold domains"/>
    <property type="match status" value="1"/>
</dbReference>
<evidence type="ECO:0000313" key="6">
    <source>
        <dbReference type="EMBL" id="EKU95703.1"/>
    </source>
</evidence>
<feature type="domain" description="3-hydroxyacyl-CoA dehydrogenase NAD binding" evidence="5">
    <location>
        <begin position="6"/>
        <end position="169"/>
    </location>
</feature>
<evidence type="ECO:0000259" key="5">
    <source>
        <dbReference type="Pfam" id="PF02737"/>
    </source>
</evidence>
<evidence type="ECO:0000256" key="1">
    <source>
        <dbReference type="ARBA" id="ARBA00005086"/>
    </source>
</evidence>
<dbReference type="SUPFAM" id="SSF48179">
    <property type="entry name" value="6-phosphogluconate dehydrogenase C-terminal domain-like"/>
    <property type="match status" value="1"/>
</dbReference>
<dbReference type="HOGENOM" id="CLU_009834_0_1_11"/>
<dbReference type="Pfam" id="PF02737">
    <property type="entry name" value="3HCDH_N"/>
    <property type="match status" value="1"/>
</dbReference>
<dbReference type="Gene3D" id="3.40.50.720">
    <property type="entry name" value="NAD(P)-binding Rossmann-like Domain"/>
    <property type="match status" value="1"/>
</dbReference>
<dbReference type="PANTHER" id="PTHR48075">
    <property type="entry name" value="3-HYDROXYACYL-COA DEHYDROGENASE FAMILY PROTEIN"/>
    <property type="match status" value="1"/>
</dbReference>
<dbReference type="GO" id="GO:0006631">
    <property type="term" value="P:fatty acid metabolic process"/>
    <property type="evidence" value="ECO:0007669"/>
    <property type="project" value="InterPro"/>
</dbReference>
<name>K9EG96_9ACTO</name>
<dbReference type="PROSITE" id="PS00067">
    <property type="entry name" value="3HCDH"/>
    <property type="match status" value="1"/>
</dbReference>
<gene>
    <name evidence="6" type="ORF">HMPREF9233_00490</name>
</gene>
<keyword evidence="3" id="KW-0560">Oxidoreductase</keyword>
<dbReference type="GO" id="GO:0050104">
    <property type="term" value="F:L-gulonate 3-dehydrogenase activity"/>
    <property type="evidence" value="ECO:0007669"/>
    <property type="project" value="TreeGrafter"/>
</dbReference>
<feature type="domain" description="3-hydroxyacyl-CoA dehydrogenase C-terminal" evidence="4">
    <location>
        <begin position="173"/>
        <end position="236"/>
    </location>
</feature>
<accession>K9EG96</accession>
<dbReference type="GO" id="GO:0070403">
    <property type="term" value="F:NAD+ binding"/>
    <property type="evidence" value="ECO:0007669"/>
    <property type="project" value="InterPro"/>
</dbReference>
<dbReference type="InterPro" id="IPR013328">
    <property type="entry name" value="6PGD_dom2"/>
</dbReference>
<comment type="similarity">
    <text evidence="2">Belongs to the 3-hydroxyacyl-CoA dehydrogenase family.</text>
</comment>
<dbReference type="STRING" id="202789.GCA_001457435_01644"/>
<dbReference type="PANTHER" id="PTHR48075:SF1">
    <property type="entry name" value="LAMBDA-CRYSTALLIN HOMOLOG"/>
    <property type="match status" value="1"/>
</dbReference>
<dbReference type="Proteomes" id="UP000009888">
    <property type="component" value="Unassembled WGS sequence"/>
</dbReference>